<accession>A0ABU6IKY4</accession>
<comment type="caution">
    <text evidence="2">The sequence shown here is derived from an EMBL/GenBank/DDBJ whole genome shotgun (WGS) entry which is preliminary data.</text>
</comment>
<evidence type="ECO:0000259" key="1">
    <source>
        <dbReference type="Pfam" id="PF13614"/>
    </source>
</evidence>
<proteinExistence type="predicted"/>
<evidence type="ECO:0000313" key="3">
    <source>
        <dbReference type="Proteomes" id="UP001349994"/>
    </source>
</evidence>
<name>A0ABU6IKY4_9ACTN</name>
<protein>
    <submittedName>
        <fullName evidence="2">ParA family protein</fullName>
    </submittedName>
</protein>
<dbReference type="Proteomes" id="UP001349994">
    <property type="component" value="Unassembled WGS sequence"/>
</dbReference>
<organism evidence="2 3">
    <name type="scientific">Adlercreutzia wanghongyangiae</name>
    <dbReference type="NCBI Taxonomy" id="3111451"/>
    <lineage>
        <taxon>Bacteria</taxon>
        <taxon>Bacillati</taxon>
        <taxon>Actinomycetota</taxon>
        <taxon>Coriobacteriia</taxon>
        <taxon>Eggerthellales</taxon>
        <taxon>Eggerthellaceae</taxon>
        <taxon>Adlercreutzia</taxon>
    </lineage>
</organism>
<dbReference type="Gene3D" id="3.40.50.300">
    <property type="entry name" value="P-loop containing nucleotide triphosphate hydrolases"/>
    <property type="match status" value="1"/>
</dbReference>
<dbReference type="InterPro" id="IPR025669">
    <property type="entry name" value="AAA_dom"/>
</dbReference>
<dbReference type="EMBL" id="JAYMFF010000038">
    <property type="protein sequence ID" value="MEC4177064.1"/>
    <property type="molecule type" value="Genomic_DNA"/>
</dbReference>
<dbReference type="Pfam" id="PF13614">
    <property type="entry name" value="AAA_31"/>
    <property type="match status" value="1"/>
</dbReference>
<dbReference type="CDD" id="cd02042">
    <property type="entry name" value="ParAB_family"/>
    <property type="match status" value="1"/>
</dbReference>
<gene>
    <name evidence="2" type="ORF">VIN30_11460</name>
</gene>
<dbReference type="RefSeq" id="WP_326424184.1">
    <property type="nucleotide sequence ID" value="NZ_JAYMFF010000038.1"/>
</dbReference>
<keyword evidence="3" id="KW-1185">Reference proteome</keyword>
<feature type="domain" description="AAA" evidence="1">
    <location>
        <begin position="5"/>
        <end position="175"/>
    </location>
</feature>
<dbReference type="PANTHER" id="PTHR13696:SF52">
    <property type="entry name" value="PARA FAMILY PROTEIN CT_582"/>
    <property type="match status" value="1"/>
</dbReference>
<reference evidence="2 3" key="1">
    <citation type="submission" date="2024-01" db="EMBL/GenBank/DDBJ databases">
        <title>novel species in genus Adlercreutzia.</title>
        <authorList>
            <person name="Liu X."/>
        </authorList>
    </citation>
    <scope>NUCLEOTIDE SEQUENCE [LARGE SCALE GENOMIC DNA]</scope>
    <source>
        <strain evidence="2 3">R7</strain>
    </source>
</reference>
<sequence>MPMITLAAASQKGGVAKTTTNLAIGAKLAQDGARVLYIDLDPQMNLSTTLKAATAGVPSSLDVLTGDATLADAAQAIDGYSVVPASRLNGKADDLMSSVGKDYRLRKALSTVADDYDFAILDTPPALGTLTVNALTAANWVVIPAQADTYSLDGVTDLAATIEAIREYTNPDLRIGGILLTRYNPRTSMSRIIHEDAEAMAAELDTKVFRAWIREATAIKEAQAVKQSIFEYAPSAKVAYDYRFFIDELMEDING</sequence>
<evidence type="ECO:0000313" key="2">
    <source>
        <dbReference type="EMBL" id="MEC4177064.1"/>
    </source>
</evidence>
<dbReference type="SUPFAM" id="SSF52540">
    <property type="entry name" value="P-loop containing nucleoside triphosphate hydrolases"/>
    <property type="match status" value="1"/>
</dbReference>
<dbReference type="InterPro" id="IPR027417">
    <property type="entry name" value="P-loop_NTPase"/>
</dbReference>
<dbReference type="PANTHER" id="PTHR13696">
    <property type="entry name" value="P-LOOP CONTAINING NUCLEOSIDE TRIPHOSPHATE HYDROLASE"/>
    <property type="match status" value="1"/>
</dbReference>
<dbReference type="InterPro" id="IPR050678">
    <property type="entry name" value="DNA_Partitioning_ATPase"/>
</dbReference>
<dbReference type="PIRSF" id="PIRSF009320">
    <property type="entry name" value="Nuc_binding_HP_1000"/>
    <property type="match status" value="1"/>
</dbReference>